<dbReference type="Proteomes" id="UP000824118">
    <property type="component" value="Unassembled WGS sequence"/>
</dbReference>
<evidence type="ECO:0000313" key="2">
    <source>
        <dbReference type="EMBL" id="HIU49697.1"/>
    </source>
</evidence>
<accession>A0A9D1LXD0</accession>
<dbReference type="Gene3D" id="3.30.1180.10">
    <property type="match status" value="1"/>
</dbReference>
<dbReference type="AlphaFoldDB" id="A0A9D1LXD0"/>
<protein>
    <submittedName>
        <fullName evidence="2">DegV family protein</fullName>
    </submittedName>
</protein>
<dbReference type="InterPro" id="IPR050270">
    <property type="entry name" value="DegV_domain_contain"/>
</dbReference>
<dbReference type="PANTHER" id="PTHR33434">
    <property type="entry name" value="DEGV DOMAIN-CONTAINING PROTEIN DR_1986-RELATED"/>
    <property type="match status" value="1"/>
</dbReference>
<proteinExistence type="predicted"/>
<dbReference type="PROSITE" id="PS51482">
    <property type="entry name" value="DEGV"/>
    <property type="match status" value="1"/>
</dbReference>
<evidence type="ECO:0000313" key="3">
    <source>
        <dbReference type="Proteomes" id="UP000824118"/>
    </source>
</evidence>
<reference evidence="2" key="2">
    <citation type="journal article" date="2021" name="PeerJ">
        <title>Extensive microbial diversity within the chicken gut microbiome revealed by metagenomics and culture.</title>
        <authorList>
            <person name="Gilroy R."/>
            <person name="Ravi A."/>
            <person name="Getino M."/>
            <person name="Pursley I."/>
            <person name="Horton D.L."/>
            <person name="Alikhan N.F."/>
            <person name="Baker D."/>
            <person name="Gharbi K."/>
            <person name="Hall N."/>
            <person name="Watson M."/>
            <person name="Adriaenssens E.M."/>
            <person name="Foster-Nyarko E."/>
            <person name="Jarju S."/>
            <person name="Secka A."/>
            <person name="Antonio M."/>
            <person name="Oren A."/>
            <person name="Chaudhuri R.R."/>
            <person name="La Ragione R."/>
            <person name="Hildebrand F."/>
            <person name="Pallen M.J."/>
        </authorList>
    </citation>
    <scope>NUCLEOTIDE SEQUENCE</scope>
    <source>
        <strain evidence="2">ChiGjej1B1-1684</strain>
    </source>
</reference>
<dbReference type="NCBIfam" id="TIGR00762">
    <property type="entry name" value="DegV"/>
    <property type="match status" value="1"/>
</dbReference>
<dbReference type="Gene3D" id="3.40.50.10170">
    <property type="match status" value="1"/>
</dbReference>
<dbReference type="InterPro" id="IPR003797">
    <property type="entry name" value="DegV"/>
</dbReference>
<sequence length="281" mass="31113">MNVKIISDSTCDLSPELLKKYDIAVTPLFVTMNGKSGKDGIDITPDDIYDYVANTGKLPTTSAVNVADYAEVFKYWHDHGYSIVHFTISSEFSSTYQNACIAAQNFNNVFVVDSRNLSTGQGLLVLHGAEMAAKGHDAKEIFEHCTKLAKKVEASFVIDSLNYLYKGGRCSAVSALGANLLRLKPCIEVIDGKMDVGKKYRGKFEKVIIDYVTERLTGRDDIDKTRIFITHTKCDPEVIKAVEKKVREICPDFGEFLETTAGCTITTHCGPNTLGILFIRK</sequence>
<gene>
    <name evidence="2" type="ORF">IAD22_01615</name>
</gene>
<organism evidence="2 3">
    <name type="scientific">Candidatus Limousia pullorum</name>
    <dbReference type="NCBI Taxonomy" id="2840860"/>
    <lineage>
        <taxon>Bacteria</taxon>
        <taxon>Bacillati</taxon>
        <taxon>Bacillota</taxon>
        <taxon>Clostridia</taxon>
        <taxon>Eubacteriales</taxon>
        <taxon>Oscillospiraceae</taxon>
        <taxon>Oscillospiraceae incertae sedis</taxon>
        <taxon>Candidatus Limousia</taxon>
    </lineage>
</organism>
<dbReference type="GO" id="GO:0008289">
    <property type="term" value="F:lipid binding"/>
    <property type="evidence" value="ECO:0007669"/>
    <property type="project" value="UniProtKB-KW"/>
</dbReference>
<comment type="caution">
    <text evidence="2">The sequence shown here is derived from an EMBL/GenBank/DDBJ whole genome shotgun (WGS) entry which is preliminary data.</text>
</comment>
<dbReference type="InterPro" id="IPR043168">
    <property type="entry name" value="DegV_C"/>
</dbReference>
<dbReference type="Pfam" id="PF02645">
    <property type="entry name" value="DegV"/>
    <property type="match status" value="1"/>
</dbReference>
<dbReference type="SUPFAM" id="SSF82549">
    <property type="entry name" value="DAK1/DegV-like"/>
    <property type="match status" value="1"/>
</dbReference>
<evidence type="ECO:0000256" key="1">
    <source>
        <dbReference type="ARBA" id="ARBA00023121"/>
    </source>
</evidence>
<name>A0A9D1LXD0_9FIRM</name>
<dbReference type="EMBL" id="DVNG01000022">
    <property type="protein sequence ID" value="HIU49697.1"/>
    <property type="molecule type" value="Genomic_DNA"/>
</dbReference>
<reference evidence="2" key="1">
    <citation type="submission" date="2020-10" db="EMBL/GenBank/DDBJ databases">
        <authorList>
            <person name="Gilroy R."/>
        </authorList>
    </citation>
    <scope>NUCLEOTIDE SEQUENCE</scope>
    <source>
        <strain evidence="2">ChiGjej1B1-1684</strain>
    </source>
</reference>
<keyword evidence="1" id="KW-0446">Lipid-binding</keyword>
<dbReference type="PANTHER" id="PTHR33434:SF2">
    <property type="entry name" value="FATTY ACID-BINDING PROTEIN TM_1468"/>
    <property type="match status" value="1"/>
</dbReference>